<keyword evidence="2" id="KW-1133">Transmembrane helix</keyword>
<reference evidence="3 4" key="1">
    <citation type="submission" date="2024-10" db="EMBL/GenBank/DDBJ databases">
        <title>Updated reference genomes for cyclostephanoid diatoms.</title>
        <authorList>
            <person name="Roberts W.R."/>
            <person name="Alverson A.J."/>
        </authorList>
    </citation>
    <scope>NUCLEOTIDE SEQUENCE [LARGE SCALE GENOMIC DNA]</scope>
    <source>
        <strain evidence="3 4">AJA228-03</strain>
    </source>
</reference>
<dbReference type="Proteomes" id="UP001530377">
    <property type="component" value="Unassembled WGS sequence"/>
</dbReference>
<organism evidence="3 4">
    <name type="scientific">Cyclostephanos tholiformis</name>
    <dbReference type="NCBI Taxonomy" id="382380"/>
    <lineage>
        <taxon>Eukaryota</taxon>
        <taxon>Sar</taxon>
        <taxon>Stramenopiles</taxon>
        <taxon>Ochrophyta</taxon>
        <taxon>Bacillariophyta</taxon>
        <taxon>Coscinodiscophyceae</taxon>
        <taxon>Thalassiosirophycidae</taxon>
        <taxon>Stephanodiscales</taxon>
        <taxon>Stephanodiscaceae</taxon>
        <taxon>Cyclostephanos</taxon>
    </lineage>
</organism>
<dbReference type="PANTHER" id="PTHR33683">
    <property type="entry name" value="1, PUTATIVE-RELATED"/>
    <property type="match status" value="1"/>
</dbReference>
<evidence type="ECO:0000256" key="2">
    <source>
        <dbReference type="SAM" id="Phobius"/>
    </source>
</evidence>
<evidence type="ECO:0000256" key="1">
    <source>
        <dbReference type="SAM" id="MobiDB-lite"/>
    </source>
</evidence>
<feature type="compositionally biased region" description="Low complexity" evidence="1">
    <location>
        <begin position="531"/>
        <end position="542"/>
    </location>
</feature>
<name>A0ABD3SCF2_9STRA</name>
<dbReference type="AlphaFoldDB" id="A0ABD3SCF2"/>
<keyword evidence="2" id="KW-0472">Membrane</keyword>
<feature type="region of interest" description="Disordered" evidence="1">
    <location>
        <begin position="282"/>
        <end position="321"/>
    </location>
</feature>
<accession>A0ABD3SCF2</accession>
<feature type="transmembrane region" description="Helical" evidence="2">
    <location>
        <begin position="804"/>
        <end position="823"/>
    </location>
</feature>
<keyword evidence="4" id="KW-1185">Reference proteome</keyword>
<dbReference type="PANTHER" id="PTHR33683:SF46">
    <property type="entry name" value="SUSHI DOMAIN-CONTAINING PROTEIN"/>
    <property type="match status" value="1"/>
</dbReference>
<feature type="region of interest" description="Disordered" evidence="1">
    <location>
        <begin position="511"/>
        <end position="601"/>
    </location>
</feature>
<evidence type="ECO:0000313" key="4">
    <source>
        <dbReference type="Proteomes" id="UP001530377"/>
    </source>
</evidence>
<feature type="compositionally biased region" description="Polar residues" evidence="1">
    <location>
        <begin position="591"/>
        <end position="601"/>
    </location>
</feature>
<feature type="compositionally biased region" description="Low complexity" evidence="1">
    <location>
        <begin position="926"/>
        <end position="937"/>
    </location>
</feature>
<evidence type="ECO:0000313" key="3">
    <source>
        <dbReference type="EMBL" id="KAL3822216.1"/>
    </source>
</evidence>
<feature type="region of interest" description="Disordered" evidence="1">
    <location>
        <begin position="908"/>
        <end position="967"/>
    </location>
</feature>
<sequence>MNCCRSGYTGGGGSSVNVIVGMLLCIIPRAVGQIVHELVTTYEGGWIQDGVMFDVNTVRTPVDLSTAVNIASGTPDGITVIGLDILTPLRESLCVELYTKAGTFNDAAFDSDKWTFLGSFNLMGQGPSASTTIPLGSFEPITIGLDQTQAFYVTTQNESLRYTALDPDEYMTGDVYVSSQSHYEYVSASTATDRNDNRGGRGKDTRQLQTSDGMVVEILTGVAKNYPFAESWPHRVFNGAMLYTIGMDSSVSFLSDAQIETAQAVKRGFVTCDVDAVSFTPVPSPGPTDALVPTAKPSNTPTPRPSNAPTLKPSPSPTTLQSTVKKVATTLAGGFKQAGMMFDIVVPSVADGGPSEGITVIAFEMSTFSTDEVCVEVYSKSGTHVGFERDDVILNADGASNTWDVLGAVTVTGNGESGPTHLPIGALDPVFVAAGERRAFYITMTEPELRYTKPRYGEKVGDIFAASPDGHVQILIGTALSYPFADTWADRIYNGALVYALGDIGDSKYNEMNSESRKRRCPVPEEIDLGSSTSTQTTTPTSAPIKSDTVAGGIDTEASATTPTDVETEDKASTSNETGTTDIDDVPPNQSPVTGGTSTQDYQAAGYTGRLADLCPESGEELITMNIVVPYEYTFITDIGTETSTIVTEVENELHRSLISDKCQAFVEKMRLLQEVVKYEGFNSNPADQLSNEGCGKDVSVDEGKECHQVSGGLTAIIGTDDDIAAVMIDLESYVKSFFSDTSFFEPIGVQSVLYKAPKNDNSATDVDPAKEDLAIDAATGGNQDPASVDSNAKHSKSLSTSGFITLAVLACALVITLIALYAKRLRKVRGVKRSRANSLELFHEFPDEEDRITFSKYGIHANENLAPTSSKGKSRRSPIPPPTPIQKKYSQAAVIVNEADDTSLFSEDRNRFGVPISGGRTRTNSDSSGSLGSRGSKGSKKSVEFIQAGQTFTSGPASMPEDTVDL</sequence>
<keyword evidence="2" id="KW-0812">Transmembrane</keyword>
<gene>
    <name evidence="3" type="ORF">ACHAXA_000656</name>
</gene>
<evidence type="ECO:0008006" key="5">
    <source>
        <dbReference type="Google" id="ProtNLM"/>
    </source>
</evidence>
<feature type="region of interest" description="Disordered" evidence="1">
    <location>
        <begin position="864"/>
        <end position="891"/>
    </location>
</feature>
<proteinExistence type="predicted"/>
<comment type="caution">
    <text evidence="3">The sequence shown here is derived from an EMBL/GenBank/DDBJ whole genome shotgun (WGS) entry which is preliminary data.</text>
</comment>
<protein>
    <recommendedName>
        <fullName evidence="5">Peptidase A1 domain-containing protein</fullName>
    </recommendedName>
</protein>
<feature type="compositionally biased region" description="Pro residues" evidence="1">
    <location>
        <begin position="300"/>
        <end position="316"/>
    </location>
</feature>
<dbReference type="EMBL" id="JALLPB020000071">
    <property type="protein sequence ID" value="KAL3822216.1"/>
    <property type="molecule type" value="Genomic_DNA"/>
</dbReference>